<dbReference type="AlphaFoldDB" id="A0A9E7E8U3"/>
<keyword evidence="1" id="KW-0732">Signal</keyword>
<sequence>MRLLSLGSLCVSSFLQVHSIYALRIKEDKPQDVRAPLTLLLSLEVPKESEVRADKHIQVHHMIMGVGDGAQHENTLKTCLQHLFGM</sequence>
<feature type="chain" id="PRO_5038998634" description="Secreted protein" evidence="1">
    <location>
        <begin position="23"/>
        <end position="86"/>
    </location>
</feature>
<dbReference type="Proteomes" id="UP001055439">
    <property type="component" value="Chromosome 1"/>
</dbReference>
<accession>A0A9E7E8U3</accession>
<keyword evidence="3" id="KW-1185">Reference proteome</keyword>
<reference evidence="2" key="1">
    <citation type="submission" date="2022-05" db="EMBL/GenBank/DDBJ databases">
        <title>The Musa troglodytarum L. genome provides insights into the mechanism of non-climacteric behaviour and enrichment of carotenoids.</title>
        <authorList>
            <person name="Wang J."/>
        </authorList>
    </citation>
    <scope>NUCLEOTIDE SEQUENCE</scope>
    <source>
        <tissue evidence="2">Leaf</tissue>
    </source>
</reference>
<evidence type="ECO:0000313" key="2">
    <source>
        <dbReference type="EMBL" id="URD72604.1"/>
    </source>
</evidence>
<evidence type="ECO:0000256" key="1">
    <source>
        <dbReference type="SAM" id="SignalP"/>
    </source>
</evidence>
<evidence type="ECO:0008006" key="4">
    <source>
        <dbReference type="Google" id="ProtNLM"/>
    </source>
</evidence>
<proteinExistence type="predicted"/>
<dbReference type="EMBL" id="CP097502">
    <property type="protein sequence ID" value="URD72604.1"/>
    <property type="molecule type" value="Genomic_DNA"/>
</dbReference>
<feature type="signal peptide" evidence="1">
    <location>
        <begin position="1"/>
        <end position="22"/>
    </location>
</feature>
<name>A0A9E7E8U3_9LILI</name>
<organism evidence="2 3">
    <name type="scientific">Musa troglodytarum</name>
    <name type="common">fe'i banana</name>
    <dbReference type="NCBI Taxonomy" id="320322"/>
    <lineage>
        <taxon>Eukaryota</taxon>
        <taxon>Viridiplantae</taxon>
        <taxon>Streptophyta</taxon>
        <taxon>Embryophyta</taxon>
        <taxon>Tracheophyta</taxon>
        <taxon>Spermatophyta</taxon>
        <taxon>Magnoliopsida</taxon>
        <taxon>Liliopsida</taxon>
        <taxon>Zingiberales</taxon>
        <taxon>Musaceae</taxon>
        <taxon>Musa</taxon>
    </lineage>
</organism>
<gene>
    <name evidence="2" type="ORF">MUK42_36442</name>
</gene>
<protein>
    <recommendedName>
        <fullName evidence="4">Secreted protein</fullName>
    </recommendedName>
</protein>
<evidence type="ECO:0000313" key="3">
    <source>
        <dbReference type="Proteomes" id="UP001055439"/>
    </source>
</evidence>